<dbReference type="Proteomes" id="UP000829194">
    <property type="component" value="Chromosome"/>
</dbReference>
<evidence type="ECO:0000256" key="5">
    <source>
        <dbReference type="SAM" id="MobiDB-lite"/>
    </source>
</evidence>
<dbReference type="EMBL" id="CP093547">
    <property type="protein sequence ID" value="UNP27503.1"/>
    <property type="molecule type" value="Genomic_DNA"/>
</dbReference>
<evidence type="ECO:0000313" key="7">
    <source>
        <dbReference type="EMBL" id="UNP27503.1"/>
    </source>
</evidence>
<feature type="region of interest" description="Disordered" evidence="5">
    <location>
        <begin position="15"/>
        <end position="37"/>
    </location>
</feature>
<dbReference type="PROSITE" id="PS50977">
    <property type="entry name" value="HTH_TETR_2"/>
    <property type="match status" value="1"/>
</dbReference>
<dbReference type="InterPro" id="IPR023772">
    <property type="entry name" value="DNA-bd_HTH_TetR-type_CS"/>
</dbReference>
<protein>
    <submittedName>
        <fullName evidence="7">TetR/AcrR family transcriptional regulator</fullName>
    </submittedName>
</protein>
<evidence type="ECO:0000256" key="3">
    <source>
        <dbReference type="ARBA" id="ARBA00023163"/>
    </source>
</evidence>
<dbReference type="SUPFAM" id="SSF46689">
    <property type="entry name" value="Homeodomain-like"/>
    <property type="match status" value="1"/>
</dbReference>
<dbReference type="PROSITE" id="PS01081">
    <property type="entry name" value="HTH_TETR_1"/>
    <property type="match status" value="1"/>
</dbReference>
<dbReference type="InterPro" id="IPR011075">
    <property type="entry name" value="TetR_C"/>
</dbReference>
<dbReference type="InterPro" id="IPR036271">
    <property type="entry name" value="Tet_transcr_reg_TetR-rel_C_sf"/>
</dbReference>
<reference evidence="7 8" key="1">
    <citation type="submission" date="2022-03" db="EMBL/GenBank/DDBJ databases">
        <title>Complete genome sequence of Lysobacter capsici VKM B-2533 and Lysobacter gummosus 10.1.1, promising sources of lytic agents.</title>
        <authorList>
            <person name="Tarlachkov S.V."/>
            <person name="Kudryakova I.V."/>
            <person name="Afoshin A.S."/>
            <person name="Leontyevskaya E.A."/>
            <person name="Leontyevskaya N.V."/>
        </authorList>
    </citation>
    <scope>NUCLEOTIDE SEQUENCE [LARGE SCALE GENOMIC DNA]</scope>
    <source>
        <strain evidence="7 8">10.1.1</strain>
    </source>
</reference>
<evidence type="ECO:0000256" key="1">
    <source>
        <dbReference type="ARBA" id="ARBA00023015"/>
    </source>
</evidence>
<keyword evidence="3" id="KW-0804">Transcription</keyword>
<gene>
    <name evidence="7" type="ORF">MOV92_13290</name>
</gene>
<evidence type="ECO:0000259" key="6">
    <source>
        <dbReference type="PROSITE" id="PS50977"/>
    </source>
</evidence>
<accession>A0ABY3XCK9</accession>
<keyword evidence="8" id="KW-1185">Reference proteome</keyword>
<dbReference type="PRINTS" id="PR00455">
    <property type="entry name" value="HTHTETR"/>
</dbReference>
<feature type="domain" description="HTH tetR-type" evidence="6">
    <location>
        <begin position="37"/>
        <end position="97"/>
    </location>
</feature>
<dbReference type="PANTHER" id="PTHR47506">
    <property type="entry name" value="TRANSCRIPTIONAL REGULATORY PROTEIN"/>
    <property type="match status" value="1"/>
</dbReference>
<dbReference type="Gene3D" id="1.10.357.10">
    <property type="entry name" value="Tetracycline Repressor, domain 2"/>
    <property type="match status" value="1"/>
</dbReference>
<name>A0ABY3XCK9_9GAMM</name>
<dbReference type="Gene3D" id="1.10.10.60">
    <property type="entry name" value="Homeodomain-like"/>
    <property type="match status" value="1"/>
</dbReference>
<sequence length="227" mass="24185">MNLLSIAMEIDVANPEAAGGEDAPAKKPSRPRGRPRAFDREQALETAMQLFWRQGFEATSLNDLTTAMGIAPPSLYAAFGSKEQLFREAIGRYLQQFRCNHAATLQAPEVTAREAFGRLFAAIANGFSGCGHPSGCMLIAADVGGGSAAAHLREELSAHRLSIEAGFRARIERGQREGDVDAGADAAALAKFLATVVQGLSIQARDGASAAQLHEVLRTALRVWPGR</sequence>
<feature type="DNA-binding region" description="H-T-H motif" evidence="4">
    <location>
        <begin position="60"/>
        <end position="79"/>
    </location>
</feature>
<dbReference type="Pfam" id="PF16925">
    <property type="entry name" value="TetR_C_13"/>
    <property type="match status" value="1"/>
</dbReference>
<evidence type="ECO:0000313" key="8">
    <source>
        <dbReference type="Proteomes" id="UP000829194"/>
    </source>
</evidence>
<evidence type="ECO:0000256" key="4">
    <source>
        <dbReference type="PROSITE-ProRule" id="PRU00335"/>
    </source>
</evidence>
<dbReference type="InterPro" id="IPR001647">
    <property type="entry name" value="HTH_TetR"/>
</dbReference>
<evidence type="ECO:0000256" key="2">
    <source>
        <dbReference type="ARBA" id="ARBA00023125"/>
    </source>
</evidence>
<organism evidence="7 8">
    <name type="scientific">Lysobacter gummosus</name>
    <dbReference type="NCBI Taxonomy" id="262324"/>
    <lineage>
        <taxon>Bacteria</taxon>
        <taxon>Pseudomonadati</taxon>
        <taxon>Pseudomonadota</taxon>
        <taxon>Gammaproteobacteria</taxon>
        <taxon>Lysobacterales</taxon>
        <taxon>Lysobacteraceae</taxon>
        <taxon>Lysobacter</taxon>
    </lineage>
</organism>
<keyword evidence="1" id="KW-0805">Transcription regulation</keyword>
<dbReference type="RefSeq" id="WP_148648891.1">
    <property type="nucleotide sequence ID" value="NZ_CP011131.1"/>
</dbReference>
<proteinExistence type="predicted"/>
<dbReference type="Pfam" id="PF00440">
    <property type="entry name" value="TetR_N"/>
    <property type="match status" value="1"/>
</dbReference>
<keyword evidence="2 4" id="KW-0238">DNA-binding</keyword>
<dbReference type="PANTHER" id="PTHR47506:SF1">
    <property type="entry name" value="HTH-TYPE TRANSCRIPTIONAL REGULATOR YJDC"/>
    <property type="match status" value="1"/>
</dbReference>
<dbReference type="SUPFAM" id="SSF48498">
    <property type="entry name" value="Tetracyclin repressor-like, C-terminal domain"/>
    <property type="match status" value="1"/>
</dbReference>
<dbReference type="InterPro" id="IPR009057">
    <property type="entry name" value="Homeodomain-like_sf"/>
</dbReference>